<proteinExistence type="predicted"/>
<evidence type="ECO:0000256" key="1">
    <source>
        <dbReference type="PROSITE-ProRule" id="PRU00047"/>
    </source>
</evidence>
<dbReference type="InterPro" id="IPR001878">
    <property type="entry name" value="Znf_CCHC"/>
</dbReference>
<dbReference type="GO" id="GO:0008270">
    <property type="term" value="F:zinc ion binding"/>
    <property type="evidence" value="ECO:0007669"/>
    <property type="project" value="UniProtKB-KW"/>
</dbReference>
<reference evidence="3" key="1">
    <citation type="submission" date="2020-06" db="EMBL/GenBank/DDBJ databases">
        <authorList>
            <person name="Li T."/>
            <person name="Hu X."/>
            <person name="Zhang T."/>
            <person name="Song X."/>
            <person name="Zhang H."/>
            <person name="Dai N."/>
            <person name="Sheng W."/>
            <person name="Hou X."/>
            <person name="Wei L."/>
        </authorList>
    </citation>
    <scope>NUCLEOTIDE SEQUENCE</scope>
    <source>
        <strain evidence="3">G02</strain>
        <tissue evidence="3">Leaf</tissue>
    </source>
</reference>
<dbReference type="AlphaFoldDB" id="A0AAW2T598"/>
<reference evidence="3" key="2">
    <citation type="journal article" date="2024" name="Plant">
        <title>Genomic evolution and insights into agronomic trait innovations of Sesamum species.</title>
        <authorList>
            <person name="Miao H."/>
            <person name="Wang L."/>
            <person name="Qu L."/>
            <person name="Liu H."/>
            <person name="Sun Y."/>
            <person name="Le M."/>
            <person name="Wang Q."/>
            <person name="Wei S."/>
            <person name="Zheng Y."/>
            <person name="Lin W."/>
            <person name="Duan Y."/>
            <person name="Cao H."/>
            <person name="Xiong S."/>
            <person name="Wang X."/>
            <person name="Wei L."/>
            <person name="Li C."/>
            <person name="Ma Q."/>
            <person name="Ju M."/>
            <person name="Zhao R."/>
            <person name="Li G."/>
            <person name="Mu C."/>
            <person name="Tian Q."/>
            <person name="Mei H."/>
            <person name="Zhang T."/>
            <person name="Gao T."/>
            <person name="Zhang H."/>
        </authorList>
    </citation>
    <scope>NUCLEOTIDE SEQUENCE</scope>
    <source>
        <strain evidence="3">G02</strain>
    </source>
</reference>
<gene>
    <name evidence="3" type="ORF">Sradi_2336100</name>
</gene>
<evidence type="ECO:0000313" key="3">
    <source>
        <dbReference type="EMBL" id="KAL0399928.1"/>
    </source>
</evidence>
<protein>
    <recommendedName>
        <fullName evidence="2">CCHC-type domain-containing protein</fullName>
    </recommendedName>
</protein>
<sequence>MDDSGRSWGTSLRIRGTSLRIRSGLNIHLPLKRALKVRSTVGDEILVRLTYKPLPNFCYLCGRLGHIDKYCELRFGEGFQDRGGELPYRSWLRAPNPPRVGSLDQIDDLYRRPCHRARGTHHSKQVLQYWRLCQASSTLYLHLRTLST</sequence>
<dbReference type="PROSITE" id="PS50158">
    <property type="entry name" value="ZF_CCHC"/>
    <property type="match status" value="1"/>
</dbReference>
<evidence type="ECO:0000259" key="2">
    <source>
        <dbReference type="PROSITE" id="PS50158"/>
    </source>
</evidence>
<feature type="domain" description="CCHC-type" evidence="2">
    <location>
        <begin position="58"/>
        <end position="71"/>
    </location>
</feature>
<dbReference type="EMBL" id="JACGWJ010000009">
    <property type="protein sequence ID" value="KAL0399928.1"/>
    <property type="molecule type" value="Genomic_DNA"/>
</dbReference>
<comment type="caution">
    <text evidence="3">The sequence shown here is derived from an EMBL/GenBank/DDBJ whole genome shotgun (WGS) entry which is preliminary data.</text>
</comment>
<keyword evidence="1" id="KW-0862">Zinc</keyword>
<accession>A0AAW2T598</accession>
<keyword evidence="1" id="KW-0863">Zinc-finger</keyword>
<dbReference type="GO" id="GO:0003676">
    <property type="term" value="F:nucleic acid binding"/>
    <property type="evidence" value="ECO:0007669"/>
    <property type="project" value="InterPro"/>
</dbReference>
<organism evidence="3">
    <name type="scientific">Sesamum radiatum</name>
    <name type="common">Black benniseed</name>
    <dbReference type="NCBI Taxonomy" id="300843"/>
    <lineage>
        <taxon>Eukaryota</taxon>
        <taxon>Viridiplantae</taxon>
        <taxon>Streptophyta</taxon>
        <taxon>Embryophyta</taxon>
        <taxon>Tracheophyta</taxon>
        <taxon>Spermatophyta</taxon>
        <taxon>Magnoliopsida</taxon>
        <taxon>eudicotyledons</taxon>
        <taxon>Gunneridae</taxon>
        <taxon>Pentapetalae</taxon>
        <taxon>asterids</taxon>
        <taxon>lamiids</taxon>
        <taxon>Lamiales</taxon>
        <taxon>Pedaliaceae</taxon>
        <taxon>Sesamum</taxon>
    </lineage>
</organism>
<keyword evidence="1" id="KW-0479">Metal-binding</keyword>
<name>A0AAW2T598_SESRA</name>
<dbReference type="Pfam" id="PF14392">
    <property type="entry name" value="zf-CCHC_4"/>
    <property type="match status" value="1"/>
</dbReference>
<dbReference type="InterPro" id="IPR025836">
    <property type="entry name" value="Zn_knuckle_CX2CX4HX4C"/>
</dbReference>